<sequence length="94" mass="11823">MRDQRERMYIIESTMKNEFEYALEVNLITQEQHDNYLQELKALTDYIYEKYKNDLCFYDEDWLKIHAYYERVIALSFVRERTKNNLEYTWLIEM</sequence>
<dbReference type="EMBL" id="QGLR01000009">
    <property type="protein sequence ID" value="PXZ07577.1"/>
    <property type="molecule type" value="Genomic_DNA"/>
</dbReference>
<dbReference type="AlphaFoldDB" id="A0A2V4EH41"/>
<dbReference type="RefSeq" id="WP_110433330.1">
    <property type="nucleotide sequence ID" value="NZ_QGLR01000009.1"/>
</dbReference>
<gene>
    <name evidence="1" type="ORF">DKK70_06930</name>
</gene>
<reference evidence="1 2" key="1">
    <citation type="submission" date="2018-05" db="EMBL/GenBank/DDBJ databases">
        <title>Reference genomes for bee gut microbiota database.</title>
        <authorList>
            <person name="Ellegaard K.M."/>
        </authorList>
    </citation>
    <scope>NUCLEOTIDE SEQUENCE [LARGE SCALE GENOMIC DNA]</scope>
    <source>
        <strain evidence="1 2">ESL0182</strain>
    </source>
</reference>
<dbReference type="OrthoDB" id="7086197at2"/>
<proteinExistence type="predicted"/>
<protein>
    <submittedName>
        <fullName evidence="1">Uncharacterized protein</fullName>
    </submittedName>
</protein>
<keyword evidence="2" id="KW-1185">Reference proteome</keyword>
<accession>A0A2V4EH41</accession>
<name>A0A2V4EH41_9GAMM</name>
<evidence type="ECO:0000313" key="2">
    <source>
        <dbReference type="Proteomes" id="UP000247932"/>
    </source>
</evidence>
<organism evidence="1 2">
    <name type="scientific">Gilliamella apicola</name>
    <dbReference type="NCBI Taxonomy" id="1196095"/>
    <lineage>
        <taxon>Bacteria</taxon>
        <taxon>Pseudomonadati</taxon>
        <taxon>Pseudomonadota</taxon>
        <taxon>Gammaproteobacteria</taxon>
        <taxon>Orbales</taxon>
        <taxon>Orbaceae</taxon>
        <taxon>Gilliamella</taxon>
    </lineage>
</organism>
<dbReference type="Proteomes" id="UP000247932">
    <property type="component" value="Unassembled WGS sequence"/>
</dbReference>
<evidence type="ECO:0000313" key="1">
    <source>
        <dbReference type="EMBL" id="PXZ07577.1"/>
    </source>
</evidence>
<comment type="caution">
    <text evidence="1">The sequence shown here is derived from an EMBL/GenBank/DDBJ whole genome shotgun (WGS) entry which is preliminary data.</text>
</comment>